<keyword evidence="4" id="KW-0216">Detoxification</keyword>
<dbReference type="GO" id="GO:0005829">
    <property type="term" value="C:cytosol"/>
    <property type="evidence" value="ECO:0007669"/>
    <property type="project" value="UniProtKB-SubCell"/>
</dbReference>
<dbReference type="Gene3D" id="1.20.1050.10">
    <property type="match status" value="1"/>
</dbReference>
<dbReference type="InterPro" id="IPR040079">
    <property type="entry name" value="Glutathione_S-Trfase"/>
</dbReference>
<dbReference type="SFLD" id="SFLDG00358">
    <property type="entry name" value="Main_(cytGST)"/>
    <property type="match status" value="1"/>
</dbReference>
<dbReference type="InterPro" id="IPR045073">
    <property type="entry name" value="Omega/Tau-like"/>
</dbReference>
<dbReference type="KEGG" id="egr:104414195"/>
<dbReference type="GO" id="GO:0004364">
    <property type="term" value="F:glutathione transferase activity"/>
    <property type="evidence" value="ECO:0000318"/>
    <property type="project" value="GO_Central"/>
</dbReference>
<keyword evidence="5" id="KW-0808">Transferase</keyword>
<evidence type="ECO:0000256" key="2">
    <source>
        <dbReference type="ARBA" id="ARBA00012452"/>
    </source>
</evidence>
<evidence type="ECO:0000256" key="7">
    <source>
        <dbReference type="ARBA" id="ARBA00047960"/>
    </source>
</evidence>
<feature type="domain" description="GST N-terminal" evidence="8">
    <location>
        <begin position="2"/>
        <end position="81"/>
    </location>
</feature>
<dbReference type="InterPro" id="IPR004045">
    <property type="entry name" value="Glutathione_S-Trfase_N"/>
</dbReference>
<evidence type="ECO:0000256" key="6">
    <source>
        <dbReference type="ARBA" id="ARBA00025743"/>
    </source>
</evidence>
<name>A0A059B128_EUCGR</name>
<dbReference type="FunFam" id="1.20.1050.10:FF:000012">
    <property type="entry name" value="Tau class glutathione S-transferase"/>
    <property type="match status" value="1"/>
</dbReference>
<dbReference type="Gramene" id="KCW59828">
    <property type="protein sequence ID" value="KCW59828"/>
    <property type="gene ID" value="EUGRSUZ_H02573"/>
</dbReference>
<dbReference type="OrthoDB" id="4951845at2759"/>
<evidence type="ECO:0000259" key="9">
    <source>
        <dbReference type="PROSITE" id="PS50405"/>
    </source>
</evidence>
<dbReference type="PANTHER" id="PTHR11260:SF679">
    <property type="entry name" value="GLUTATHIONE TRANSFERASE"/>
    <property type="match status" value="1"/>
</dbReference>
<reference evidence="10" key="1">
    <citation type="submission" date="2013-07" db="EMBL/GenBank/DDBJ databases">
        <title>The genome of Eucalyptus grandis.</title>
        <authorList>
            <person name="Schmutz J."/>
            <person name="Hayes R."/>
            <person name="Myburg A."/>
            <person name="Tuskan G."/>
            <person name="Grattapaglia D."/>
            <person name="Rokhsar D.S."/>
        </authorList>
    </citation>
    <scope>NUCLEOTIDE SEQUENCE</scope>
    <source>
        <tissue evidence="10">Leaf extractions</tissue>
    </source>
</reference>
<dbReference type="GO" id="GO:0005737">
    <property type="term" value="C:cytoplasm"/>
    <property type="evidence" value="ECO:0000318"/>
    <property type="project" value="GO_Central"/>
</dbReference>
<sequence>MDGVKLHGFWASPYSSRVIWALKLKGIPFDYIEEDLSNKSALLLQYNPVHKKIPVLVHGSRPVCESMVIVEYLEETWPQYPLVPSDPHERAVVRFWVKFIDEKSLNVWTVYRSVGEEQEKAVRDSVEMLSILEQHGPNRGKKFFGGDDINIVDIAFGAVAHWVGTIEEVSGRKLFDAGKFPRLNAWMANFESSPMIAENLPDQEKLREIFARLREKRLSSSTYK</sequence>
<dbReference type="PANTHER" id="PTHR11260">
    <property type="entry name" value="GLUTATHIONE S-TRANSFERASE, GST, SUPERFAMILY, GST DOMAIN CONTAINING"/>
    <property type="match status" value="1"/>
</dbReference>
<dbReference type="Pfam" id="PF13409">
    <property type="entry name" value="GST_N_2"/>
    <property type="match status" value="1"/>
</dbReference>
<keyword evidence="3" id="KW-0963">Cytoplasm</keyword>
<dbReference type="SFLD" id="SFLDS00019">
    <property type="entry name" value="Glutathione_Transferase_(cytos"/>
    <property type="match status" value="1"/>
</dbReference>
<dbReference type="InterPro" id="IPR004046">
    <property type="entry name" value="GST_C"/>
</dbReference>
<dbReference type="Gene3D" id="3.40.30.10">
    <property type="entry name" value="Glutaredoxin"/>
    <property type="match status" value="1"/>
</dbReference>
<dbReference type="OMA" id="FHEWIEN"/>
<dbReference type="STRING" id="71139.A0A059B128"/>
<protein>
    <recommendedName>
        <fullName evidence="2">glutathione transferase</fullName>
        <ecNumber evidence="2">2.5.1.18</ecNumber>
    </recommendedName>
</protein>
<dbReference type="GO" id="GO:0006749">
    <property type="term" value="P:glutathione metabolic process"/>
    <property type="evidence" value="ECO:0000318"/>
    <property type="project" value="GO_Central"/>
</dbReference>
<evidence type="ECO:0000313" key="10">
    <source>
        <dbReference type="EMBL" id="KCW59828.1"/>
    </source>
</evidence>
<dbReference type="SFLD" id="SFLDG01152">
    <property type="entry name" value="Main.3:_Omega-_and_Tau-like"/>
    <property type="match status" value="1"/>
</dbReference>
<evidence type="ECO:0000256" key="1">
    <source>
        <dbReference type="ARBA" id="ARBA00004514"/>
    </source>
</evidence>
<dbReference type="CDD" id="cd03185">
    <property type="entry name" value="GST_C_Tau"/>
    <property type="match status" value="1"/>
</dbReference>
<dbReference type="InParanoid" id="A0A059B128"/>
<dbReference type="CDD" id="cd03058">
    <property type="entry name" value="GST_N_Tau"/>
    <property type="match status" value="1"/>
</dbReference>
<dbReference type="EC" id="2.5.1.18" evidence="2"/>
<dbReference type="SUPFAM" id="SSF47616">
    <property type="entry name" value="GST C-terminal domain-like"/>
    <property type="match status" value="1"/>
</dbReference>
<dbReference type="PROSITE" id="PS50404">
    <property type="entry name" value="GST_NTER"/>
    <property type="match status" value="1"/>
</dbReference>
<dbReference type="AlphaFoldDB" id="A0A059B128"/>
<comment type="subcellular location">
    <subcellularLocation>
        <location evidence="1">Cytoplasm</location>
        <location evidence="1">Cytosol</location>
    </subcellularLocation>
</comment>
<organism evidence="10">
    <name type="scientific">Eucalyptus grandis</name>
    <name type="common">Flooded gum</name>
    <dbReference type="NCBI Taxonomy" id="71139"/>
    <lineage>
        <taxon>Eukaryota</taxon>
        <taxon>Viridiplantae</taxon>
        <taxon>Streptophyta</taxon>
        <taxon>Embryophyta</taxon>
        <taxon>Tracheophyta</taxon>
        <taxon>Spermatophyta</taxon>
        <taxon>Magnoliopsida</taxon>
        <taxon>eudicotyledons</taxon>
        <taxon>Gunneridae</taxon>
        <taxon>Pentapetalae</taxon>
        <taxon>rosids</taxon>
        <taxon>malvids</taxon>
        <taxon>Myrtales</taxon>
        <taxon>Myrtaceae</taxon>
        <taxon>Myrtoideae</taxon>
        <taxon>Eucalypteae</taxon>
        <taxon>Eucalyptus</taxon>
    </lineage>
</organism>
<evidence type="ECO:0000256" key="4">
    <source>
        <dbReference type="ARBA" id="ARBA00022575"/>
    </source>
</evidence>
<dbReference type="InterPro" id="IPR036282">
    <property type="entry name" value="Glutathione-S-Trfase_C_sf"/>
</dbReference>
<dbReference type="InterPro" id="IPR010987">
    <property type="entry name" value="Glutathione-S-Trfase_C-like"/>
</dbReference>
<evidence type="ECO:0000256" key="3">
    <source>
        <dbReference type="ARBA" id="ARBA00022490"/>
    </source>
</evidence>
<dbReference type="PROSITE" id="PS50405">
    <property type="entry name" value="GST_CTER"/>
    <property type="match status" value="1"/>
</dbReference>
<comment type="catalytic activity">
    <reaction evidence="7">
        <text>RX + glutathione = an S-substituted glutathione + a halide anion + H(+)</text>
        <dbReference type="Rhea" id="RHEA:16437"/>
        <dbReference type="ChEBI" id="CHEBI:15378"/>
        <dbReference type="ChEBI" id="CHEBI:16042"/>
        <dbReference type="ChEBI" id="CHEBI:17792"/>
        <dbReference type="ChEBI" id="CHEBI:57925"/>
        <dbReference type="ChEBI" id="CHEBI:90779"/>
        <dbReference type="EC" id="2.5.1.18"/>
    </reaction>
</comment>
<proteinExistence type="inferred from homology"/>
<comment type="similarity">
    <text evidence="6">Belongs to the GST superfamily. Tau family.</text>
</comment>
<dbReference type="eggNOG" id="KOG0406">
    <property type="taxonomic scope" value="Eukaryota"/>
</dbReference>
<dbReference type="FunFam" id="3.40.30.10:FF:000014">
    <property type="entry name" value="Tau class glutathione S-transferase"/>
    <property type="match status" value="1"/>
</dbReference>
<gene>
    <name evidence="10" type="ORF">EUGRSUZ_H02573</name>
</gene>
<dbReference type="EMBL" id="KK198760">
    <property type="protein sequence ID" value="KCW59828.1"/>
    <property type="molecule type" value="Genomic_DNA"/>
</dbReference>
<dbReference type="Pfam" id="PF00043">
    <property type="entry name" value="GST_C"/>
    <property type="match status" value="1"/>
</dbReference>
<dbReference type="SUPFAM" id="SSF52833">
    <property type="entry name" value="Thioredoxin-like"/>
    <property type="match status" value="1"/>
</dbReference>
<feature type="domain" description="GST C-terminal" evidence="9">
    <location>
        <begin position="86"/>
        <end position="213"/>
    </location>
</feature>
<dbReference type="InterPro" id="IPR045074">
    <property type="entry name" value="GST_C_Tau"/>
</dbReference>
<evidence type="ECO:0000259" key="8">
    <source>
        <dbReference type="PROSITE" id="PS50404"/>
    </source>
</evidence>
<dbReference type="GO" id="GO:0009407">
    <property type="term" value="P:toxin catabolic process"/>
    <property type="evidence" value="ECO:0007669"/>
    <property type="project" value="UniProtKB-ARBA"/>
</dbReference>
<evidence type="ECO:0000256" key="5">
    <source>
        <dbReference type="ARBA" id="ARBA00022679"/>
    </source>
</evidence>
<accession>A0A059B128</accession>
<dbReference type="InterPro" id="IPR036249">
    <property type="entry name" value="Thioredoxin-like_sf"/>
</dbReference>